<feature type="compositionally biased region" description="Gly residues" evidence="1">
    <location>
        <begin position="244"/>
        <end position="253"/>
    </location>
</feature>
<feature type="compositionally biased region" description="Low complexity" evidence="1">
    <location>
        <begin position="447"/>
        <end position="462"/>
    </location>
</feature>
<gene>
    <name evidence="2" type="ORF">GA0070622_3309</name>
</gene>
<feature type="compositionally biased region" description="Low complexity" evidence="1">
    <location>
        <begin position="398"/>
        <end position="411"/>
    </location>
</feature>
<dbReference type="Proteomes" id="UP000199558">
    <property type="component" value="Unassembled WGS sequence"/>
</dbReference>
<dbReference type="OrthoDB" id="10021365at2"/>
<feature type="compositionally biased region" description="Low complexity" evidence="1">
    <location>
        <begin position="14"/>
        <end position="32"/>
    </location>
</feature>
<feature type="region of interest" description="Disordered" evidence="1">
    <location>
        <begin position="340"/>
        <end position="529"/>
    </location>
</feature>
<accession>A0A1A9BBM4</accession>
<evidence type="ECO:0000256" key="1">
    <source>
        <dbReference type="SAM" id="MobiDB-lite"/>
    </source>
</evidence>
<feature type="compositionally biased region" description="Basic and acidic residues" evidence="1">
    <location>
        <begin position="520"/>
        <end position="529"/>
    </location>
</feature>
<feature type="compositionally biased region" description="Basic and acidic residues" evidence="1">
    <location>
        <begin position="179"/>
        <end position="190"/>
    </location>
</feature>
<organism evidence="2 3">
    <name type="scientific">Micromonospora sediminicola</name>
    <dbReference type="NCBI Taxonomy" id="946078"/>
    <lineage>
        <taxon>Bacteria</taxon>
        <taxon>Bacillati</taxon>
        <taxon>Actinomycetota</taxon>
        <taxon>Actinomycetes</taxon>
        <taxon>Micromonosporales</taxon>
        <taxon>Micromonosporaceae</taxon>
        <taxon>Micromonospora</taxon>
    </lineage>
</organism>
<feature type="compositionally biased region" description="Low complexity" evidence="1">
    <location>
        <begin position="474"/>
        <end position="492"/>
    </location>
</feature>
<name>A0A1A9BBM4_9ACTN</name>
<feature type="compositionally biased region" description="Basic residues" evidence="1">
    <location>
        <begin position="101"/>
        <end position="113"/>
    </location>
</feature>
<feature type="compositionally biased region" description="Low complexity" evidence="1">
    <location>
        <begin position="301"/>
        <end position="314"/>
    </location>
</feature>
<protein>
    <submittedName>
        <fullName evidence="2">Uncharacterized protein</fullName>
    </submittedName>
</protein>
<keyword evidence="3" id="KW-1185">Reference proteome</keyword>
<dbReference type="STRING" id="946078.GA0070622_3309"/>
<dbReference type="AlphaFoldDB" id="A0A1A9BBM4"/>
<feature type="compositionally biased region" description="Basic and acidic residues" evidence="1">
    <location>
        <begin position="87"/>
        <end position="100"/>
    </location>
</feature>
<feature type="region of interest" description="Disordered" evidence="1">
    <location>
        <begin position="1"/>
        <end position="319"/>
    </location>
</feature>
<feature type="compositionally biased region" description="Gly residues" evidence="1">
    <location>
        <begin position="199"/>
        <end position="209"/>
    </location>
</feature>
<dbReference type="EMBL" id="FLRH01000003">
    <property type="protein sequence ID" value="SBT66292.1"/>
    <property type="molecule type" value="Genomic_DNA"/>
</dbReference>
<proteinExistence type="predicted"/>
<reference evidence="3" key="1">
    <citation type="submission" date="2016-06" db="EMBL/GenBank/DDBJ databases">
        <authorList>
            <person name="Varghese N."/>
            <person name="Submissions Spin"/>
        </authorList>
    </citation>
    <scope>NUCLEOTIDE SEQUENCE [LARGE SCALE GENOMIC DNA]</scope>
    <source>
        <strain evidence="3">DSM 45794</strain>
    </source>
</reference>
<sequence>MPPPRRPRDRLARALRAAADRLSGPGSPSSPEDVPPPPGQPPEHWRRLVAAHAPGLLRDLPPPRVEHAPLADPTGASSRAGRPVSGDADRSARGNADRFPARRARASRLRRSWKALWRGLPRSRQRSLAPDPSRSWYEKAPGGAVSYQDLPQLPDGETGVSGGGRSASSGVCADCGGTGRREGRAREDIGGRGAAPAGPIGGPETGVDGGPAQRGTAPPDTGSPRPGSASTWAVVGNEPAGTGCSAGGTGLRGGGDERPGDPAAPSIAPVYRSVPGSGGPKRTPRIAGTAHTAGGAGATGGTRAAGATGATGATGPDGYAGSAATTGTVGSARMVDAAGVVVSRGGRPLRGPERTSSPARRSDREDLAPANQGRGPHPGDVAGADLPPSRGDGHPFVTAAALPALRPAPATRDGRRVLAESAGHHPGQVTGSPYPDAHDAAPGGEFPARPGQRPARPASAGPWPALPTDAEPIRTTAPAPTGAGRATEGGAAHADPWPALPGEPVRWTPVTRAVPWGDTARLDREQAGG</sequence>
<evidence type="ECO:0000313" key="3">
    <source>
        <dbReference type="Proteomes" id="UP000199558"/>
    </source>
</evidence>
<evidence type="ECO:0000313" key="2">
    <source>
        <dbReference type="EMBL" id="SBT66292.1"/>
    </source>
</evidence>